<dbReference type="Gene3D" id="3.90.830.10">
    <property type="entry name" value="Syntaxin Binding Protein 1, Chain A, domain 2"/>
    <property type="match status" value="1"/>
</dbReference>
<dbReference type="InterPro" id="IPR043127">
    <property type="entry name" value="Sec-1-like_dom3a"/>
</dbReference>
<dbReference type="AlphaFoldDB" id="A0A7S0GVR4"/>
<dbReference type="SUPFAM" id="SSF56815">
    <property type="entry name" value="Sec1/munc18-like (SM) proteins"/>
    <property type="match status" value="1"/>
</dbReference>
<dbReference type="PANTHER" id="PTHR11679">
    <property type="entry name" value="VESICLE PROTEIN SORTING-ASSOCIATED"/>
    <property type="match status" value="1"/>
</dbReference>
<evidence type="ECO:0008006" key="3">
    <source>
        <dbReference type="Google" id="ProtNLM"/>
    </source>
</evidence>
<name>A0A7S0GVR4_9EUKA</name>
<dbReference type="Pfam" id="PF00995">
    <property type="entry name" value="Sec1"/>
    <property type="match status" value="1"/>
</dbReference>
<dbReference type="Gene3D" id="3.40.50.2060">
    <property type="match status" value="1"/>
</dbReference>
<accession>A0A7S0GVR4</accession>
<sequence length="551" mass="62307">MTMVSLVISQTEIISKQVFIVEPIDNKSGNSSSSSTVDRQMSHLKAVCLLRPCKASISALEGALRKPKFKEYHIFFTNFVTDAALRSIAAADDFELVKQLQEYYADYYAVNEDLWHANMGRSRSLYGKRSHWTSADHDVLQRITQAILAMMLSAKKRPVVRYQNASSLAQTVAKEVIRGMKEESQVFDFRDSSRPVLLILDRREDPITPLLMQWTYQAMVHELLTITNNRVDMRNCPNVKKDMAQVVMSITQDQFFRESYTFNYGDLGKAIKGLVNKYKEKKTSQKIDTIQDMQRFVEQYPELKTFQGNVSKHVGVMVEMNRRVKEEKLMAVSEVEQNLACDKSHGTAVQEVMRMLGDSKVSFKRKVCISALYHLRYERHRGNEMATIRSLLKDQAKTPTNQKLVRFVDEIIRYAGEKVRGGELYGSRGGFFSSLKSVFSGGLSEIENVYTRYKPILSSVLDTLLKGNLSVQDYPYMDQVGSSNVDNVFVFVIGGVTYSEAALVAAINKSSSGCRVILGGSCIHNSTSFINDVLGLFPDMKEVEIDIKAEG</sequence>
<dbReference type="GO" id="GO:0016192">
    <property type="term" value="P:vesicle-mediated transport"/>
    <property type="evidence" value="ECO:0007669"/>
    <property type="project" value="InterPro"/>
</dbReference>
<reference evidence="2" key="1">
    <citation type="submission" date="2021-01" db="EMBL/GenBank/DDBJ databases">
        <authorList>
            <person name="Corre E."/>
            <person name="Pelletier E."/>
            <person name="Niang G."/>
            <person name="Scheremetjew M."/>
            <person name="Finn R."/>
            <person name="Kale V."/>
            <person name="Holt S."/>
            <person name="Cochrane G."/>
            <person name="Meng A."/>
            <person name="Brown T."/>
            <person name="Cohen L."/>
        </authorList>
    </citation>
    <scope>NUCLEOTIDE SEQUENCE</scope>
    <source>
        <strain evidence="2">CCMP2058</strain>
    </source>
</reference>
<gene>
    <name evidence="2" type="ORF">LAMO00422_LOCUS7407</name>
</gene>
<organism evidence="2">
    <name type="scientific">Amorphochlora amoebiformis</name>
    <dbReference type="NCBI Taxonomy" id="1561963"/>
    <lineage>
        <taxon>Eukaryota</taxon>
        <taxon>Sar</taxon>
        <taxon>Rhizaria</taxon>
        <taxon>Cercozoa</taxon>
        <taxon>Chlorarachniophyceae</taxon>
        <taxon>Amorphochlora</taxon>
    </lineage>
</organism>
<evidence type="ECO:0000256" key="1">
    <source>
        <dbReference type="ARBA" id="ARBA00009884"/>
    </source>
</evidence>
<proteinExistence type="inferred from homology"/>
<protein>
    <recommendedName>
        <fullName evidence="3">Vacuolar protein sorting-associated protein 45</fullName>
    </recommendedName>
</protein>
<dbReference type="InterPro" id="IPR027482">
    <property type="entry name" value="Sec1-like_dom2"/>
</dbReference>
<dbReference type="Gene3D" id="1.25.40.60">
    <property type="match status" value="1"/>
</dbReference>
<comment type="similarity">
    <text evidence="1">Belongs to the STXBP/unc-18/SEC1 family.</text>
</comment>
<dbReference type="Gene3D" id="3.40.50.1910">
    <property type="match status" value="1"/>
</dbReference>
<dbReference type="EMBL" id="HBEM01010585">
    <property type="protein sequence ID" value="CAD8443825.1"/>
    <property type="molecule type" value="Transcribed_RNA"/>
</dbReference>
<dbReference type="InterPro" id="IPR043154">
    <property type="entry name" value="Sec-1-like_dom1"/>
</dbReference>
<dbReference type="InterPro" id="IPR036045">
    <property type="entry name" value="Sec1-like_sf"/>
</dbReference>
<dbReference type="PIRSF" id="PIRSF005715">
    <property type="entry name" value="VPS45_Sec1"/>
    <property type="match status" value="1"/>
</dbReference>
<dbReference type="InterPro" id="IPR001619">
    <property type="entry name" value="Sec1-like"/>
</dbReference>
<evidence type="ECO:0000313" key="2">
    <source>
        <dbReference type="EMBL" id="CAD8443825.1"/>
    </source>
</evidence>